<feature type="domain" description="Inositol polyphosphate-related phosphatase" evidence="3">
    <location>
        <begin position="192"/>
        <end position="541"/>
    </location>
</feature>
<keyword evidence="5" id="KW-1185">Reference proteome</keyword>
<dbReference type="EMBL" id="CM026427">
    <property type="protein sequence ID" value="KAG0569586.1"/>
    <property type="molecule type" value="Genomic_DNA"/>
</dbReference>
<gene>
    <name evidence="4" type="ORF">KC19_6G101000</name>
</gene>
<dbReference type="FunFam" id="3.60.10.10:FF:000102">
    <property type="entry name" value="Predicted protein"/>
    <property type="match status" value="1"/>
</dbReference>
<evidence type="ECO:0000313" key="4">
    <source>
        <dbReference type="EMBL" id="KAG0569589.1"/>
    </source>
</evidence>
<evidence type="ECO:0000256" key="1">
    <source>
        <dbReference type="ARBA" id="ARBA00010768"/>
    </source>
</evidence>
<dbReference type="EMBL" id="CM026427">
    <property type="protein sequence ID" value="KAG0569589.1"/>
    <property type="molecule type" value="Genomic_DNA"/>
</dbReference>
<comment type="caution">
    <text evidence="4">The sequence shown here is derived from an EMBL/GenBank/DDBJ whole genome shotgun (WGS) entry which is preliminary data.</text>
</comment>
<name>A0A8T0HHA8_CERPU</name>
<evidence type="ECO:0000313" key="5">
    <source>
        <dbReference type="Proteomes" id="UP000822688"/>
    </source>
</evidence>
<dbReference type="AlphaFoldDB" id="A0A8T0HHA8"/>
<dbReference type="InterPro" id="IPR036691">
    <property type="entry name" value="Endo/exonu/phosph_ase_sf"/>
</dbReference>
<dbReference type="InterPro" id="IPR000300">
    <property type="entry name" value="IPPc"/>
</dbReference>
<dbReference type="GO" id="GO:0004445">
    <property type="term" value="F:inositol-polyphosphate 5-phosphatase activity"/>
    <property type="evidence" value="ECO:0007669"/>
    <property type="project" value="InterPro"/>
</dbReference>
<dbReference type="Proteomes" id="UP000822688">
    <property type="component" value="Chromosome 6"/>
</dbReference>
<protein>
    <recommendedName>
        <fullName evidence="3">Inositol polyphosphate-related phosphatase domain-containing protein</fullName>
    </recommendedName>
</protein>
<organism evidence="4 5">
    <name type="scientific">Ceratodon purpureus</name>
    <name type="common">Fire moss</name>
    <name type="synonym">Dicranum purpureum</name>
    <dbReference type="NCBI Taxonomy" id="3225"/>
    <lineage>
        <taxon>Eukaryota</taxon>
        <taxon>Viridiplantae</taxon>
        <taxon>Streptophyta</taxon>
        <taxon>Embryophyta</taxon>
        <taxon>Bryophyta</taxon>
        <taxon>Bryophytina</taxon>
        <taxon>Bryopsida</taxon>
        <taxon>Dicranidae</taxon>
        <taxon>Pseudoditrichales</taxon>
        <taxon>Ditrichaceae</taxon>
        <taxon>Ceratodon</taxon>
    </lineage>
</organism>
<keyword evidence="2" id="KW-0378">Hydrolase</keyword>
<dbReference type="PANTHER" id="PTHR45666">
    <property type="entry name" value="TYPE IV INOSITOL POLYPHOSPHATE 5-PHOSPHATASE 9"/>
    <property type="match status" value="1"/>
</dbReference>
<dbReference type="GO" id="GO:0046856">
    <property type="term" value="P:phosphatidylinositol dephosphorylation"/>
    <property type="evidence" value="ECO:0007669"/>
    <property type="project" value="InterPro"/>
</dbReference>
<dbReference type="InterPro" id="IPR045849">
    <property type="entry name" value="IP5P_plant"/>
</dbReference>
<accession>A0A8T0HHA8</accession>
<dbReference type="SMART" id="SM00128">
    <property type="entry name" value="IPPc"/>
    <property type="match status" value="1"/>
</dbReference>
<sequence>MTSFATFDEIPHPRRELWLRQLIRKWGRLSNTGSSGFNHDIFQEDENIESQIDDLKLDLNVELEELEQSVKEVEAAVSGLQPSLVRGQSETLRHQFIDHHQYRVAVQTWNVAGKPPPDDLDLEGWIDMSHAADIYVFGFQEVVPLNASNVLCVEDEGPAAMWEAKIRETLNKDLGHRKTTLEKSLSEPHSARHLNVDVIVTDVPEVSNLSRLLAELSSTSLKEDSTSADSEDVILHNGSVAPLKHNTNVSLERSTSFTAATVRKGNNEWRVHMSSPQQANLVASVFPSNDVAAGENPRPLYSRVASKQMVGLFITVWIRSHLCRHVHNVQVSTVGCGLMNHLGNKGSISVSMFLHYTSFCFVCSHLTSGHKDCDVLRRNADVAEILRRTRFPRLAKLLGLGLPETILSHDRVIWLGDLNYRLALPDKETWALVERGDWTSLLRKDQLKLEQGEGRVFSDWQEGPIYFPPTYKYINGSDQYSCGNCTSSGSSSSKRRSPAWCDRVLWYGQGLQQLDYSRNDSKLSDHRAVTAMFTAEVEVVSRKKLKKACVHFVNDDFDVSGAVVPMVKPIIDVHKVHTNELWSALMKTLTPRCHKLQDLDTDGTRSDLGGYLNQQTWFGTDEDDEFCNFKGLNEEEAGLEQSLLKCCHGSSDGFT</sequence>
<reference evidence="4 5" key="1">
    <citation type="submission" date="2020-06" db="EMBL/GenBank/DDBJ databases">
        <title>WGS assembly of Ceratodon purpureus strain R40.</title>
        <authorList>
            <person name="Carey S.B."/>
            <person name="Jenkins J."/>
            <person name="Shu S."/>
            <person name="Lovell J.T."/>
            <person name="Sreedasyam A."/>
            <person name="Maumus F."/>
            <person name="Tiley G.P."/>
            <person name="Fernandez-Pozo N."/>
            <person name="Barry K."/>
            <person name="Chen C."/>
            <person name="Wang M."/>
            <person name="Lipzen A."/>
            <person name="Daum C."/>
            <person name="Saski C.A."/>
            <person name="Payton A.C."/>
            <person name="Mcbreen J.C."/>
            <person name="Conrad R.E."/>
            <person name="Kollar L.M."/>
            <person name="Olsson S."/>
            <person name="Huttunen S."/>
            <person name="Landis J.B."/>
            <person name="Wickett N.J."/>
            <person name="Johnson M.G."/>
            <person name="Rensing S.A."/>
            <person name="Grimwood J."/>
            <person name="Schmutz J."/>
            <person name="Mcdaniel S.F."/>
        </authorList>
    </citation>
    <scope>NUCLEOTIDE SEQUENCE [LARGE SCALE GENOMIC DNA]</scope>
    <source>
        <strain evidence="4 5">R40</strain>
    </source>
</reference>
<dbReference type="GO" id="GO:0004439">
    <property type="term" value="F:phosphatidylinositol-4,5-bisphosphate 5-phosphatase activity"/>
    <property type="evidence" value="ECO:0007669"/>
    <property type="project" value="TreeGrafter"/>
</dbReference>
<dbReference type="Pfam" id="PF22669">
    <property type="entry name" value="Exo_endo_phos2"/>
    <property type="match status" value="2"/>
</dbReference>
<dbReference type="Gene3D" id="3.60.10.10">
    <property type="entry name" value="Endonuclease/exonuclease/phosphatase"/>
    <property type="match status" value="1"/>
</dbReference>
<evidence type="ECO:0000256" key="2">
    <source>
        <dbReference type="ARBA" id="ARBA00022801"/>
    </source>
</evidence>
<dbReference type="GO" id="GO:0034485">
    <property type="term" value="F:phosphatidylinositol-3,4,5-trisphosphate 5-phosphatase activity"/>
    <property type="evidence" value="ECO:0007669"/>
    <property type="project" value="TreeGrafter"/>
</dbReference>
<dbReference type="PANTHER" id="PTHR45666:SF22">
    <property type="entry name" value="TYPE I INOSITOL POLYPHOSPHATE 5-PHOSPHATASE 4"/>
    <property type="match status" value="1"/>
</dbReference>
<evidence type="ECO:0000259" key="3">
    <source>
        <dbReference type="SMART" id="SM00128"/>
    </source>
</evidence>
<proteinExistence type="inferred from homology"/>
<dbReference type="SUPFAM" id="SSF56219">
    <property type="entry name" value="DNase I-like"/>
    <property type="match status" value="1"/>
</dbReference>
<comment type="similarity">
    <text evidence="1">Belongs to the inositol polyphosphate 5-phosphatase family.</text>
</comment>